<dbReference type="NCBIfam" id="TIGR02145">
    <property type="entry name" value="Fib_succ_major"/>
    <property type="match status" value="2"/>
</dbReference>
<evidence type="ECO:0000313" key="3">
    <source>
        <dbReference type="Proteomes" id="UP001165302"/>
    </source>
</evidence>
<gene>
    <name evidence="2" type="ORF">IPZ78_12020</name>
</gene>
<accession>A0ABS7Z910</accession>
<dbReference type="PROSITE" id="PS51257">
    <property type="entry name" value="PROKAR_LIPOPROTEIN"/>
    <property type="match status" value="1"/>
</dbReference>
<dbReference type="Pfam" id="PF09603">
    <property type="entry name" value="Fib_succ_major"/>
    <property type="match status" value="1"/>
</dbReference>
<dbReference type="RefSeq" id="WP_225554046.1">
    <property type="nucleotide sequence ID" value="NZ_JADEYP010000023.1"/>
</dbReference>
<reference evidence="2" key="1">
    <citation type="submission" date="2020-10" db="EMBL/GenBank/DDBJ databases">
        <authorList>
            <person name="Lu T."/>
            <person name="Wang Q."/>
            <person name="Han X."/>
        </authorList>
    </citation>
    <scope>NUCLEOTIDE SEQUENCE</scope>
    <source>
        <strain evidence="2">WQ 366</strain>
    </source>
</reference>
<name>A0ABS7Z910_9SPHI</name>
<sequence length="318" mass="35866">MKKLIVLAISIFILQSCNKKDSELSISNPDITYGEFTDDRDGNTYKTIKIGDQTWMSENLRYRLPKGSYEGCYTYGEANIVLTQLTVNRTVWADSVKASIAKGEIVNPPGLPLAQQPVFILTNLINMFTPSVMIGRMVAYPNVQNVLIRINNNLLVPASIAQAALNLKNADNTHNDYSKRYGYMYKHEATTHIAPEGWRLPTDEDWKILESNLGMSATELEELNTWRGDKADRFLINTNQSSGFDAQLAGARVYGSFAYGTPFMNKDVSGYYWTSTIVQDTDSTELGIVRNFMRNKNGVWRGTSKKEAAYHIRLIKNN</sequence>
<dbReference type="InterPro" id="IPR011871">
    <property type="entry name" value="Fib_succ_major"/>
</dbReference>
<dbReference type="Proteomes" id="UP001165302">
    <property type="component" value="Unassembled WGS sequence"/>
</dbReference>
<protein>
    <recommendedName>
        <fullName evidence="1">Fibrobacter succinogenes major paralogous domain-containing protein</fullName>
    </recommendedName>
</protein>
<feature type="domain" description="Fibrobacter succinogenes major paralogous" evidence="1">
    <location>
        <begin position="170"/>
        <end position="316"/>
    </location>
</feature>
<evidence type="ECO:0000259" key="1">
    <source>
        <dbReference type="Pfam" id="PF09603"/>
    </source>
</evidence>
<evidence type="ECO:0000313" key="2">
    <source>
        <dbReference type="EMBL" id="MCA5005876.1"/>
    </source>
</evidence>
<keyword evidence="3" id="KW-1185">Reference proteome</keyword>
<proteinExistence type="predicted"/>
<comment type="caution">
    <text evidence="2">The sequence shown here is derived from an EMBL/GenBank/DDBJ whole genome shotgun (WGS) entry which is preliminary data.</text>
</comment>
<organism evidence="2 3">
    <name type="scientific">Sphingobacterium bovistauri</name>
    <dbReference type="NCBI Taxonomy" id="2781959"/>
    <lineage>
        <taxon>Bacteria</taxon>
        <taxon>Pseudomonadati</taxon>
        <taxon>Bacteroidota</taxon>
        <taxon>Sphingobacteriia</taxon>
        <taxon>Sphingobacteriales</taxon>
        <taxon>Sphingobacteriaceae</taxon>
        <taxon>Sphingobacterium</taxon>
    </lineage>
</organism>
<dbReference type="EMBL" id="JADEYP010000023">
    <property type="protein sequence ID" value="MCA5005876.1"/>
    <property type="molecule type" value="Genomic_DNA"/>
</dbReference>